<accession>A0A9Q1BS60</accession>
<dbReference type="InterPro" id="IPR023210">
    <property type="entry name" value="NADP_OxRdtase_dom"/>
</dbReference>
<protein>
    <submittedName>
        <fullName evidence="8">Alcohol dehydrogenase [NADP(+)] A</fullName>
    </submittedName>
</protein>
<evidence type="ECO:0000313" key="9">
    <source>
        <dbReference type="Proteomes" id="UP001152320"/>
    </source>
</evidence>
<dbReference type="Proteomes" id="UP001152320">
    <property type="component" value="Chromosome 12"/>
</dbReference>
<evidence type="ECO:0000259" key="7">
    <source>
        <dbReference type="Pfam" id="PF00248"/>
    </source>
</evidence>
<dbReference type="GO" id="GO:0016491">
    <property type="term" value="F:oxidoreductase activity"/>
    <property type="evidence" value="ECO:0007669"/>
    <property type="project" value="UniProtKB-KW"/>
</dbReference>
<dbReference type="InterPro" id="IPR036812">
    <property type="entry name" value="NAD(P)_OxRdtase_dom_sf"/>
</dbReference>
<dbReference type="Gene3D" id="3.20.20.100">
    <property type="entry name" value="NADP-dependent oxidoreductase domain"/>
    <property type="match status" value="1"/>
</dbReference>
<feature type="domain" description="NADP-dependent oxidoreductase" evidence="7">
    <location>
        <begin position="19"/>
        <end position="295"/>
    </location>
</feature>
<dbReference type="FunFam" id="3.20.20.100:FF:000006">
    <property type="entry name" value="Aldo-keto reductase family 1 member A1"/>
    <property type="match status" value="1"/>
</dbReference>
<dbReference type="PANTHER" id="PTHR11732">
    <property type="entry name" value="ALDO/KETO REDUCTASE"/>
    <property type="match status" value="1"/>
</dbReference>
<feature type="site" description="Lowers pKa of active site Tyr" evidence="6">
    <location>
        <position position="81"/>
    </location>
</feature>
<feature type="active site" description="Proton donor" evidence="4">
    <location>
        <position position="52"/>
    </location>
</feature>
<proteinExistence type="inferred from homology"/>
<keyword evidence="9" id="KW-1185">Reference proteome</keyword>
<evidence type="ECO:0000256" key="3">
    <source>
        <dbReference type="ARBA" id="ARBA00023002"/>
    </source>
</evidence>
<evidence type="ECO:0000256" key="6">
    <source>
        <dbReference type="PIRSR" id="PIRSR000097-3"/>
    </source>
</evidence>
<evidence type="ECO:0000256" key="1">
    <source>
        <dbReference type="ARBA" id="ARBA00007905"/>
    </source>
</evidence>
<dbReference type="PRINTS" id="PR00069">
    <property type="entry name" value="ALDKETRDTASE"/>
</dbReference>
<evidence type="ECO:0000256" key="5">
    <source>
        <dbReference type="PIRSR" id="PIRSR000097-2"/>
    </source>
</evidence>
<keyword evidence="2" id="KW-0521">NADP</keyword>
<comment type="similarity">
    <text evidence="1">Belongs to the aldo/keto reductase family.</text>
</comment>
<dbReference type="PIRSF" id="PIRSF000097">
    <property type="entry name" value="AKR"/>
    <property type="match status" value="1"/>
</dbReference>
<organism evidence="8 9">
    <name type="scientific">Holothuria leucospilota</name>
    <name type="common">Black long sea cucumber</name>
    <name type="synonym">Mertensiothuria leucospilota</name>
    <dbReference type="NCBI Taxonomy" id="206669"/>
    <lineage>
        <taxon>Eukaryota</taxon>
        <taxon>Metazoa</taxon>
        <taxon>Echinodermata</taxon>
        <taxon>Eleutherozoa</taxon>
        <taxon>Echinozoa</taxon>
        <taxon>Holothuroidea</taxon>
        <taxon>Aspidochirotacea</taxon>
        <taxon>Aspidochirotida</taxon>
        <taxon>Holothuriidae</taxon>
        <taxon>Holothuria</taxon>
    </lineage>
</organism>
<evidence type="ECO:0000313" key="8">
    <source>
        <dbReference type="EMBL" id="KAJ8031689.1"/>
    </source>
</evidence>
<feature type="binding site" evidence="5">
    <location>
        <position position="114"/>
    </location>
    <ligand>
        <name>substrate</name>
    </ligand>
</feature>
<dbReference type="PROSITE" id="PS00798">
    <property type="entry name" value="ALDOKETO_REDUCTASE_1"/>
    <property type="match status" value="1"/>
</dbReference>
<dbReference type="PROSITE" id="PS00062">
    <property type="entry name" value="ALDOKETO_REDUCTASE_2"/>
    <property type="match status" value="1"/>
</dbReference>
<dbReference type="Pfam" id="PF00248">
    <property type="entry name" value="Aldo_ket_red"/>
    <property type="match status" value="1"/>
</dbReference>
<dbReference type="SUPFAM" id="SSF51430">
    <property type="entry name" value="NAD(P)-linked oxidoreductase"/>
    <property type="match status" value="1"/>
</dbReference>
<evidence type="ECO:0000256" key="4">
    <source>
        <dbReference type="PIRSR" id="PIRSR000097-1"/>
    </source>
</evidence>
<dbReference type="AlphaFoldDB" id="A0A9Q1BS60"/>
<comment type="caution">
    <text evidence="8">The sequence shown here is derived from an EMBL/GenBank/DDBJ whole genome shotgun (WGS) entry which is preliminary data.</text>
</comment>
<evidence type="ECO:0000256" key="2">
    <source>
        <dbReference type="ARBA" id="ARBA00022857"/>
    </source>
</evidence>
<name>A0A9Q1BS60_HOLLE</name>
<gene>
    <name evidence="8" type="ORF">HOLleu_24960</name>
</gene>
<dbReference type="OrthoDB" id="416253at2759"/>
<reference evidence="8" key="1">
    <citation type="submission" date="2021-10" db="EMBL/GenBank/DDBJ databases">
        <title>Tropical sea cucumber genome reveals ecological adaptation and Cuvierian tubules defense mechanism.</title>
        <authorList>
            <person name="Chen T."/>
        </authorList>
    </citation>
    <scope>NUCLEOTIDE SEQUENCE</scope>
    <source>
        <strain evidence="8">Nanhai2018</strain>
        <tissue evidence="8">Muscle</tissue>
    </source>
</reference>
<dbReference type="EMBL" id="JAIZAY010000012">
    <property type="protein sequence ID" value="KAJ8031689.1"/>
    <property type="molecule type" value="Genomic_DNA"/>
</dbReference>
<dbReference type="InterPro" id="IPR020471">
    <property type="entry name" value="AKR"/>
</dbReference>
<dbReference type="InterPro" id="IPR018170">
    <property type="entry name" value="Aldo/ket_reductase_CS"/>
</dbReference>
<sequence>MADKNTYATMSNGLKVPMIGLGTWKSKPGEVKNAVKTAIDIGYRHIDGAYLYLNEGEVGEAYKEKIADGTVKREDLFVTTKLWATFHRPERVEQALRLSLKALQLDYVDLYLMHSAMGAQHVSDTEMFPTGEDGKALLDDIHYTETWKEMEKLVEKGLTKSIGVSNFNVPQMKEVLKIARVPIVMNQIENHPCIDQREVIDFCKSKNIVITSYSPLGSPDRAWASNKDPNLREHPLVKEIADSKGCTPVQLLIAYHLCQGLVCVPKSVTPSRIEQNFLAIDVKVTDEEIKKLDTLAISKYRAVPWDFWRNHVHYPF</sequence>
<keyword evidence="3" id="KW-0560">Oxidoreductase</keyword>